<proteinExistence type="predicted"/>
<name>Q7UEE3_RHOBA</name>
<sequence>MRDNGIKRKKPTWSTRRLFVYLRVRTCSNLSEKLSEPNSFQKVSPHKVIHNGTLPALLQKTGKRRSKTAPS</sequence>
<evidence type="ECO:0000313" key="2">
    <source>
        <dbReference type="EMBL" id="CAD79093.1"/>
    </source>
</evidence>
<dbReference type="EnsemblBacteria" id="CAD79093">
    <property type="protein sequence ID" value="CAD79093"/>
    <property type="gene ID" value="RB11390"/>
</dbReference>
<dbReference type="KEGG" id="rba:RB11390"/>
<protein>
    <submittedName>
        <fullName evidence="2">Uncharacterized protein</fullName>
    </submittedName>
</protein>
<dbReference type="AlphaFoldDB" id="Q7UEE3"/>
<organism evidence="2 3">
    <name type="scientific">Rhodopirellula baltica (strain DSM 10527 / NCIMB 13988 / SH1)</name>
    <dbReference type="NCBI Taxonomy" id="243090"/>
    <lineage>
        <taxon>Bacteria</taxon>
        <taxon>Pseudomonadati</taxon>
        <taxon>Planctomycetota</taxon>
        <taxon>Planctomycetia</taxon>
        <taxon>Pirellulales</taxon>
        <taxon>Pirellulaceae</taxon>
        <taxon>Rhodopirellula</taxon>
    </lineage>
</organism>
<gene>
    <name evidence="2" type="ordered locus">RB11390</name>
</gene>
<dbReference type="EMBL" id="BX294153">
    <property type="protein sequence ID" value="CAD79093.1"/>
    <property type="molecule type" value="Genomic_DNA"/>
</dbReference>
<dbReference type="HOGENOM" id="CLU_2737353_0_0_0"/>
<evidence type="ECO:0000256" key="1">
    <source>
        <dbReference type="SAM" id="MobiDB-lite"/>
    </source>
</evidence>
<evidence type="ECO:0000313" key="3">
    <source>
        <dbReference type="Proteomes" id="UP000001025"/>
    </source>
</evidence>
<dbReference type="STRING" id="243090.RB11390"/>
<dbReference type="InParanoid" id="Q7UEE3"/>
<keyword evidence="3" id="KW-1185">Reference proteome</keyword>
<reference evidence="2 3" key="1">
    <citation type="journal article" date="2003" name="Proc. Natl. Acad. Sci. U.S.A.">
        <title>Complete genome sequence of the marine planctomycete Pirellula sp. strain 1.</title>
        <authorList>
            <person name="Gloeckner F.O."/>
            <person name="Kube M."/>
            <person name="Bauer M."/>
            <person name="Teeling H."/>
            <person name="Lombardot T."/>
            <person name="Ludwig W."/>
            <person name="Gade D."/>
            <person name="Beck A."/>
            <person name="Borzym K."/>
            <person name="Heitmann K."/>
            <person name="Rabus R."/>
            <person name="Schlesner H."/>
            <person name="Amann R."/>
            <person name="Reinhardt R."/>
        </authorList>
    </citation>
    <scope>NUCLEOTIDE SEQUENCE [LARGE SCALE GENOMIC DNA]</scope>
    <source>
        <strain evidence="3">DSM 10527 / NCIMB 13988 / SH1</strain>
    </source>
</reference>
<accession>Q7UEE3</accession>
<dbReference type="Proteomes" id="UP000001025">
    <property type="component" value="Chromosome"/>
</dbReference>
<feature type="region of interest" description="Disordered" evidence="1">
    <location>
        <begin position="51"/>
        <end position="71"/>
    </location>
</feature>
<feature type="compositionally biased region" description="Basic residues" evidence="1">
    <location>
        <begin position="61"/>
        <end position="71"/>
    </location>
</feature>